<sequence length="77" mass="8214">MKRKAETQGKGLDVPHGFTRGPDVAVGFTPKAEDKSGARWRELVCGTGTEFLLTYGANSDGSSEDGGDRPSAEDHFN</sequence>
<gene>
    <name evidence="2" type="ORF">RJ639_021101</name>
</gene>
<organism evidence="2 3">
    <name type="scientific">Escallonia herrerae</name>
    <dbReference type="NCBI Taxonomy" id="1293975"/>
    <lineage>
        <taxon>Eukaryota</taxon>
        <taxon>Viridiplantae</taxon>
        <taxon>Streptophyta</taxon>
        <taxon>Embryophyta</taxon>
        <taxon>Tracheophyta</taxon>
        <taxon>Spermatophyta</taxon>
        <taxon>Magnoliopsida</taxon>
        <taxon>eudicotyledons</taxon>
        <taxon>Gunneridae</taxon>
        <taxon>Pentapetalae</taxon>
        <taxon>asterids</taxon>
        <taxon>campanulids</taxon>
        <taxon>Escalloniales</taxon>
        <taxon>Escalloniaceae</taxon>
        <taxon>Escallonia</taxon>
    </lineage>
</organism>
<keyword evidence="3" id="KW-1185">Reference proteome</keyword>
<protein>
    <submittedName>
        <fullName evidence="2">Uncharacterized protein</fullName>
    </submittedName>
</protein>
<evidence type="ECO:0000313" key="3">
    <source>
        <dbReference type="Proteomes" id="UP001188597"/>
    </source>
</evidence>
<dbReference type="AlphaFoldDB" id="A0AA89AGB8"/>
<feature type="compositionally biased region" description="Basic and acidic residues" evidence="1">
    <location>
        <begin position="66"/>
        <end position="77"/>
    </location>
</feature>
<feature type="region of interest" description="Disordered" evidence="1">
    <location>
        <begin position="1"/>
        <end position="36"/>
    </location>
</feature>
<evidence type="ECO:0000256" key="1">
    <source>
        <dbReference type="SAM" id="MobiDB-lite"/>
    </source>
</evidence>
<comment type="caution">
    <text evidence="2">The sequence shown here is derived from an EMBL/GenBank/DDBJ whole genome shotgun (WGS) entry which is preliminary data.</text>
</comment>
<accession>A0AA89AGB8</accession>
<evidence type="ECO:0000313" key="2">
    <source>
        <dbReference type="EMBL" id="KAK3000871.1"/>
    </source>
</evidence>
<proteinExistence type="predicted"/>
<dbReference type="EMBL" id="JAVXUP010002905">
    <property type="protein sequence ID" value="KAK3000871.1"/>
    <property type="molecule type" value="Genomic_DNA"/>
</dbReference>
<dbReference type="Proteomes" id="UP001188597">
    <property type="component" value="Unassembled WGS sequence"/>
</dbReference>
<feature type="region of interest" description="Disordered" evidence="1">
    <location>
        <begin position="54"/>
        <end position="77"/>
    </location>
</feature>
<reference evidence="2" key="1">
    <citation type="submission" date="2022-12" db="EMBL/GenBank/DDBJ databases">
        <title>Draft genome assemblies for two species of Escallonia (Escalloniales).</title>
        <authorList>
            <person name="Chanderbali A."/>
            <person name="Dervinis C."/>
            <person name="Anghel I."/>
            <person name="Soltis D."/>
            <person name="Soltis P."/>
            <person name="Zapata F."/>
        </authorList>
    </citation>
    <scope>NUCLEOTIDE SEQUENCE</scope>
    <source>
        <strain evidence="2">UCBG64.0493</strain>
        <tissue evidence="2">Leaf</tissue>
    </source>
</reference>
<name>A0AA89AGB8_9ASTE</name>